<reference evidence="2" key="1">
    <citation type="submission" date="2020-03" db="EMBL/GenBank/DDBJ databases">
        <authorList>
            <person name="Weist P."/>
        </authorList>
    </citation>
    <scope>NUCLEOTIDE SEQUENCE</scope>
</reference>
<evidence type="ECO:0000313" key="2">
    <source>
        <dbReference type="EMBL" id="CAB1445554.1"/>
    </source>
</evidence>
<organism evidence="2 3">
    <name type="scientific">Pleuronectes platessa</name>
    <name type="common">European plaice</name>
    <dbReference type="NCBI Taxonomy" id="8262"/>
    <lineage>
        <taxon>Eukaryota</taxon>
        <taxon>Metazoa</taxon>
        <taxon>Chordata</taxon>
        <taxon>Craniata</taxon>
        <taxon>Vertebrata</taxon>
        <taxon>Euteleostomi</taxon>
        <taxon>Actinopterygii</taxon>
        <taxon>Neopterygii</taxon>
        <taxon>Teleostei</taxon>
        <taxon>Neoteleostei</taxon>
        <taxon>Acanthomorphata</taxon>
        <taxon>Carangaria</taxon>
        <taxon>Pleuronectiformes</taxon>
        <taxon>Pleuronectoidei</taxon>
        <taxon>Pleuronectidae</taxon>
        <taxon>Pleuronectes</taxon>
    </lineage>
</organism>
<feature type="region of interest" description="Disordered" evidence="1">
    <location>
        <begin position="39"/>
        <end position="80"/>
    </location>
</feature>
<dbReference type="Proteomes" id="UP001153269">
    <property type="component" value="Unassembled WGS sequence"/>
</dbReference>
<dbReference type="EMBL" id="CADEAL010003702">
    <property type="protein sequence ID" value="CAB1445554.1"/>
    <property type="molecule type" value="Genomic_DNA"/>
</dbReference>
<comment type="caution">
    <text evidence="2">The sequence shown here is derived from an EMBL/GenBank/DDBJ whole genome shotgun (WGS) entry which is preliminary data.</text>
</comment>
<protein>
    <submittedName>
        <fullName evidence="2">Uncharacterized protein</fullName>
    </submittedName>
</protein>
<keyword evidence="3" id="KW-1185">Reference proteome</keyword>
<feature type="compositionally biased region" description="Basic and acidic residues" evidence="1">
    <location>
        <begin position="44"/>
        <end position="61"/>
    </location>
</feature>
<name>A0A9N7VBM5_PLEPL</name>
<proteinExistence type="predicted"/>
<accession>A0A9N7VBM5</accession>
<sequence>MAMLSPLSPQGLVHMDPGLSLGLGIHLQQNHYPLTSGEQTVRPRTAENRTSHRAETRDTARGIKGSRVVADTKAGEPRLNSPEAAAAITGGFLLHNHSHYCANTHLGSSCGADDERPVKPLPPDTPSGPHSSKQLSAPAPANGPAALPPVCHLLSL</sequence>
<gene>
    <name evidence="2" type="ORF">PLEPLA_LOCUS33285</name>
</gene>
<evidence type="ECO:0000256" key="1">
    <source>
        <dbReference type="SAM" id="MobiDB-lite"/>
    </source>
</evidence>
<feature type="region of interest" description="Disordered" evidence="1">
    <location>
        <begin position="110"/>
        <end position="145"/>
    </location>
</feature>
<evidence type="ECO:0000313" key="3">
    <source>
        <dbReference type="Proteomes" id="UP001153269"/>
    </source>
</evidence>
<dbReference type="AlphaFoldDB" id="A0A9N7VBM5"/>